<accession>A0AAQ4EP11</accession>
<comment type="caution">
    <text evidence="1">The sequence shown here is derived from an EMBL/GenBank/DDBJ whole genome shotgun (WGS) entry which is preliminary data.</text>
</comment>
<dbReference type="Proteomes" id="UP001321473">
    <property type="component" value="Unassembled WGS sequence"/>
</dbReference>
<organism evidence="1 2">
    <name type="scientific">Amblyomma americanum</name>
    <name type="common">Lone star tick</name>
    <dbReference type="NCBI Taxonomy" id="6943"/>
    <lineage>
        <taxon>Eukaryota</taxon>
        <taxon>Metazoa</taxon>
        <taxon>Ecdysozoa</taxon>
        <taxon>Arthropoda</taxon>
        <taxon>Chelicerata</taxon>
        <taxon>Arachnida</taxon>
        <taxon>Acari</taxon>
        <taxon>Parasitiformes</taxon>
        <taxon>Ixodida</taxon>
        <taxon>Ixodoidea</taxon>
        <taxon>Ixodidae</taxon>
        <taxon>Amblyomminae</taxon>
        <taxon>Amblyomma</taxon>
    </lineage>
</organism>
<evidence type="ECO:0000313" key="2">
    <source>
        <dbReference type="Proteomes" id="UP001321473"/>
    </source>
</evidence>
<reference evidence="1 2" key="1">
    <citation type="journal article" date="2023" name="Arcadia Sci">
        <title>De novo assembly of a long-read Amblyomma americanum tick genome.</title>
        <authorList>
            <person name="Chou S."/>
            <person name="Poskanzer K.E."/>
            <person name="Rollins M."/>
            <person name="Thuy-Boun P.S."/>
        </authorList>
    </citation>
    <scope>NUCLEOTIDE SEQUENCE [LARGE SCALE GENOMIC DNA]</scope>
    <source>
        <strain evidence="1">F_SG_1</strain>
        <tissue evidence="1">Salivary glands</tissue>
    </source>
</reference>
<keyword evidence="2" id="KW-1185">Reference proteome</keyword>
<dbReference type="EMBL" id="JARKHS020012897">
    <property type="protein sequence ID" value="KAK8776489.1"/>
    <property type="molecule type" value="Genomic_DNA"/>
</dbReference>
<proteinExistence type="predicted"/>
<gene>
    <name evidence="1" type="ORF">V5799_030164</name>
</gene>
<evidence type="ECO:0000313" key="1">
    <source>
        <dbReference type="EMBL" id="KAK8776489.1"/>
    </source>
</evidence>
<name>A0AAQ4EP11_AMBAM</name>
<sequence length="142" mass="15125">MVSAPAPTVGQEEQLVFVVEMFYTVVVFDGHTGTRFTLAAVSSGSMSFAPHSVPGQAQGDDVPNIWEKLRAAVELFCRLHNAANIRPAAQDIVDVGVLSLHSCPVMKRSAYIDTFNPSAPSSFIWDNVCNGSCAPSLGSVVL</sequence>
<protein>
    <submittedName>
        <fullName evidence="1">Uncharacterized protein</fullName>
    </submittedName>
</protein>
<dbReference type="AlphaFoldDB" id="A0AAQ4EP11"/>